<feature type="domain" description="AAA+ ATPase" evidence="3">
    <location>
        <begin position="675"/>
        <end position="850"/>
    </location>
</feature>
<feature type="transmembrane region" description="Helical" evidence="2">
    <location>
        <begin position="535"/>
        <end position="553"/>
    </location>
</feature>
<dbReference type="GO" id="GO:0016887">
    <property type="term" value="F:ATP hydrolysis activity"/>
    <property type="evidence" value="ECO:0007669"/>
    <property type="project" value="InterPro"/>
</dbReference>
<feature type="transmembrane region" description="Helical" evidence="2">
    <location>
        <begin position="434"/>
        <end position="454"/>
    </location>
</feature>
<organism evidence="4">
    <name type="scientific">uncultured marine group II/III euryarchaeote AD1000_23_H03</name>
    <dbReference type="NCBI Taxonomy" id="1457740"/>
    <lineage>
        <taxon>Archaea</taxon>
        <taxon>Methanobacteriati</taxon>
        <taxon>Methanobacteriota</taxon>
        <taxon>environmental samples</taxon>
    </lineage>
</organism>
<dbReference type="InterPro" id="IPR011704">
    <property type="entry name" value="ATPase_dyneun-rel_AAA"/>
</dbReference>
<feature type="compositionally biased region" description="Basic and acidic residues" evidence="1">
    <location>
        <begin position="48"/>
        <end position="68"/>
    </location>
</feature>
<dbReference type="PANTHER" id="PTHR37291:SF1">
    <property type="entry name" value="TYPE IV METHYL-DIRECTED RESTRICTION ENZYME ECOKMCRB SUBUNIT"/>
    <property type="match status" value="1"/>
</dbReference>
<name>A0A075FSA3_9EURY</name>
<dbReference type="SMART" id="SM00382">
    <property type="entry name" value="AAA"/>
    <property type="match status" value="1"/>
</dbReference>
<feature type="transmembrane region" description="Helical" evidence="2">
    <location>
        <begin position="293"/>
        <end position="320"/>
    </location>
</feature>
<dbReference type="AlphaFoldDB" id="A0A075FSA3"/>
<evidence type="ECO:0000313" key="4">
    <source>
        <dbReference type="EMBL" id="AIE92502.1"/>
    </source>
</evidence>
<feature type="compositionally biased region" description="Acidic residues" evidence="1">
    <location>
        <begin position="38"/>
        <end position="47"/>
    </location>
</feature>
<dbReference type="InterPro" id="IPR027417">
    <property type="entry name" value="P-loop_NTPase"/>
</dbReference>
<feature type="transmembrane region" description="Helical" evidence="2">
    <location>
        <begin position="332"/>
        <end position="350"/>
    </location>
</feature>
<evidence type="ECO:0000259" key="3">
    <source>
        <dbReference type="SMART" id="SM00382"/>
    </source>
</evidence>
<dbReference type="InterPro" id="IPR003593">
    <property type="entry name" value="AAA+_ATPase"/>
</dbReference>
<evidence type="ECO:0000256" key="1">
    <source>
        <dbReference type="SAM" id="MobiDB-lite"/>
    </source>
</evidence>
<proteinExistence type="predicted"/>
<feature type="transmembrane region" description="Helical" evidence="2">
    <location>
        <begin position="403"/>
        <end position="422"/>
    </location>
</feature>
<protein>
    <submittedName>
        <fullName evidence="4">ATPase associated with various cellular activities AAA_5</fullName>
    </submittedName>
</protein>
<dbReference type="SUPFAM" id="SSF52540">
    <property type="entry name" value="P-loop containing nucleoside triphosphate hydrolases"/>
    <property type="match status" value="1"/>
</dbReference>
<dbReference type="Pfam" id="PF07728">
    <property type="entry name" value="AAA_5"/>
    <property type="match status" value="1"/>
</dbReference>
<accession>A0A075FSA3</accession>
<feature type="transmembrane region" description="Helical" evidence="2">
    <location>
        <begin position="127"/>
        <end position="149"/>
    </location>
</feature>
<dbReference type="InterPro" id="IPR052934">
    <property type="entry name" value="Methyl-DNA_Rec/Restrict_Enz"/>
</dbReference>
<keyword evidence="2" id="KW-1133">Transmembrane helix</keyword>
<evidence type="ECO:0000256" key="2">
    <source>
        <dbReference type="SAM" id="Phobius"/>
    </source>
</evidence>
<feature type="transmembrane region" description="Helical" evidence="2">
    <location>
        <begin position="270"/>
        <end position="287"/>
    </location>
</feature>
<sequence>MKLCPVCQYEEEQDSEVSCAICGSDLESSAPVDKVSTETDEVIETTEEPSKTTEEPSKTTEEPSVSDEDKLLEETLAATEVDASEPPSSAISDLASIGDQWSKLSSSFKRFSSRLDSIFLTKGEINYAAPTAMLIASVLLFFSVLGLAISTIPGVTEESNDGYTPTTPYSKNEVYVGRGTAESFSGDPFNCEIWDASRYEEFGVLSEDGYYIAVTDSNSNGTVEDDERFGCPVNMGYLSGFTFTILNLVLLVSAFYIYNNISNTSITYPILIFGFAEFLLFVVYGGIANKLIFALPLTVGLVCTIGLIVSTGVLLVRTLLSRPLDDPPSATFYIFIIAAALLLSSIFYNYSLGPYSICVDELSKSELLDLNLNVDEELQTECQQMGYDTLSAVPLDMGSGDNMILLMAATFLFAGVGNWLISNTKINDVAEAKYFSMILSGLLLQFLILAYNVATSEDGGLGMDENDTTLTVMALGIATVGMISFYRKRRGEPGSMGVAYFAIFGAGIFALFATFLAPVVIGGNDAEWPEERDEQFNLVLAALVTAIGFWLSYKFGSQKLRQMSAASDAAMPNREDPFAPTIPGEQKAMPEWSVDSAMEFLMNEYGDEFQIELKHSTEHTPDLELVEKTMMDKVDQSVTIRQAIEVDYEVDFDEIAEAYSTTRETVDEVITHLTSGKNIMLFGEPGTGKTALANILLSKLCGEIDQPNGSKAPNFTIVTANAEWSNFDVIGGISPDDSGGYYFKDGYVAEAAKLCEHSIRERARPHYLVIDEFNRANIDEAFGKLFTVFEYRDKQPLLTHKETGGAPFMMPPEFRIIGTMNTQDKNTLFNVGFALMRRFAFVEIGLPQKDDEYHRMPVFVYFKLKKLGLVPERPEGDDLWKFEEKCRHYPSRKFDFYDDDGNMYKCHEKLVKFLEPSEAPKRGDEVALGVRTFRKIGPALIIDSMVTIFNSVKKYGPELALDRVIRSNIMPSLEGLERNEIRCMFLHAKEVLGPNSTVTETLDRMANSDSLSLF</sequence>
<dbReference type="GO" id="GO:0005524">
    <property type="term" value="F:ATP binding"/>
    <property type="evidence" value="ECO:0007669"/>
    <property type="project" value="InterPro"/>
</dbReference>
<feature type="transmembrane region" description="Helical" evidence="2">
    <location>
        <begin position="469"/>
        <end position="486"/>
    </location>
</feature>
<dbReference type="PANTHER" id="PTHR37291">
    <property type="entry name" value="5-METHYLCYTOSINE-SPECIFIC RESTRICTION ENZYME B"/>
    <property type="match status" value="1"/>
</dbReference>
<feature type="transmembrane region" description="Helical" evidence="2">
    <location>
        <begin position="498"/>
        <end position="523"/>
    </location>
</feature>
<reference evidence="4" key="1">
    <citation type="journal article" date="2014" name="Genome Biol. Evol.">
        <title>Pangenome evidence for extensive interdomain horizontal transfer affecting lineage core and shell genes in uncultured planktonic thaumarchaeota and euryarchaeota.</title>
        <authorList>
            <person name="Deschamps P."/>
            <person name="Zivanovic Y."/>
            <person name="Moreira D."/>
            <person name="Rodriguez-Valera F."/>
            <person name="Lopez-Garcia P."/>
        </authorList>
    </citation>
    <scope>NUCLEOTIDE SEQUENCE</scope>
</reference>
<keyword evidence="2" id="KW-0812">Transmembrane</keyword>
<dbReference type="Gene3D" id="3.40.50.300">
    <property type="entry name" value="P-loop containing nucleotide triphosphate hydrolases"/>
    <property type="match status" value="1"/>
</dbReference>
<keyword evidence="2" id="KW-0472">Membrane</keyword>
<dbReference type="EMBL" id="KF900367">
    <property type="protein sequence ID" value="AIE92502.1"/>
    <property type="molecule type" value="Genomic_DNA"/>
</dbReference>
<feature type="region of interest" description="Disordered" evidence="1">
    <location>
        <begin position="28"/>
        <end position="68"/>
    </location>
</feature>
<feature type="transmembrane region" description="Helical" evidence="2">
    <location>
        <begin position="237"/>
        <end position="258"/>
    </location>
</feature>